<reference evidence="2" key="1">
    <citation type="submission" date="2021-03" db="EMBL/GenBank/DDBJ databases">
        <authorList>
            <person name="Bekaert M."/>
        </authorList>
    </citation>
    <scope>NUCLEOTIDE SEQUENCE</scope>
</reference>
<protein>
    <submittedName>
        <fullName evidence="2">Uncharacterized protein</fullName>
    </submittedName>
</protein>
<keyword evidence="3" id="KW-1185">Reference proteome</keyword>
<evidence type="ECO:0000313" key="2">
    <source>
        <dbReference type="EMBL" id="CAG2201715.1"/>
    </source>
</evidence>
<feature type="compositionally biased region" description="Polar residues" evidence="1">
    <location>
        <begin position="13"/>
        <end position="34"/>
    </location>
</feature>
<dbReference type="Proteomes" id="UP000683360">
    <property type="component" value="Unassembled WGS sequence"/>
</dbReference>
<dbReference type="EMBL" id="CAJPWZ010000863">
    <property type="protein sequence ID" value="CAG2201715.1"/>
    <property type="molecule type" value="Genomic_DNA"/>
</dbReference>
<name>A0A8S3R0P3_MYTED</name>
<feature type="region of interest" description="Disordered" evidence="1">
    <location>
        <begin position="1"/>
        <end position="40"/>
    </location>
</feature>
<evidence type="ECO:0000256" key="1">
    <source>
        <dbReference type="SAM" id="MobiDB-lite"/>
    </source>
</evidence>
<sequence>MDNVKAQKEVSKNKTTIVSSSIQTKESQLAPQQKKSNKGKISSYMANNPSIINSSLLTYPICNKRCTNNCEAVGCDKLVYKNNKYKLNGQSCGEETQSRNEDTILVRQSNLQKGFTKGERPCIVVLIITATHTSNHRTTWRTPRRHMIPVSISIIRQLAITRSSLG</sequence>
<comment type="caution">
    <text evidence="2">The sequence shown here is derived from an EMBL/GenBank/DDBJ whole genome shotgun (WGS) entry which is preliminary data.</text>
</comment>
<gene>
    <name evidence="2" type="ORF">MEDL_16325</name>
</gene>
<organism evidence="2 3">
    <name type="scientific">Mytilus edulis</name>
    <name type="common">Blue mussel</name>
    <dbReference type="NCBI Taxonomy" id="6550"/>
    <lineage>
        <taxon>Eukaryota</taxon>
        <taxon>Metazoa</taxon>
        <taxon>Spiralia</taxon>
        <taxon>Lophotrochozoa</taxon>
        <taxon>Mollusca</taxon>
        <taxon>Bivalvia</taxon>
        <taxon>Autobranchia</taxon>
        <taxon>Pteriomorphia</taxon>
        <taxon>Mytilida</taxon>
        <taxon>Mytiloidea</taxon>
        <taxon>Mytilidae</taxon>
        <taxon>Mytilinae</taxon>
        <taxon>Mytilus</taxon>
    </lineage>
</organism>
<accession>A0A8S3R0P3</accession>
<feature type="compositionally biased region" description="Basic and acidic residues" evidence="1">
    <location>
        <begin position="1"/>
        <end position="12"/>
    </location>
</feature>
<evidence type="ECO:0000313" key="3">
    <source>
        <dbReference type="Proteomes" id="UP000683360"/>
    </source>
</evidence>
<dbReference type="OrthoDB" id="6503643at2759"/>
<proteinExistence type="predicted"/>
<dbReference type="AlphaFoldDB" id="A0A8S3R0P3"/>